<feature type="region of interest" description="Disordered" evidence="8">
    <location>
        <begin position="341"/>
        <end position="399"/>
    </location>
</feature>
<dbReference type="PANTHER" id="PTHR45718">
    <property type="entry name" value="TRANSCRIPTIONAL ACTIVATOR CUBITUS INTERRUPTUS"/>
    <property type="match status" value="1"/>
</dbReference>
<evidence type="ECO:0000256" key="2">
    <source>
        <dbReference type="ARBA" id="ARBA00022723"/>
    </source>
</evidence>
<dbReference type="GO" id="GO:0000981">
    <property type="term" value="F:DNA-binding transcription factor activity, RNA polymerase II-specific"/>
    <property type="evidence" value="ECO:0007669"/>
    <property type="project" value="TreeGrafter"/>
</dbReference>
<dbReference type="PROSITE" id="PS50157">
    <property type="entry name" value="ZINC_FINGER_C2H2_2"/>
    <property type="match status" value="3"/>
</dbReference>
<evidence type="ECO:0000256" key="8">
    <source>
        <dbReference type="SAM" id="MobiDB-lite"/>
    </source>
</evidence>
<dbReference type="Gene3D" id="3.30.160.60">
    <property type="entry name" value="Classic Zinc Finger"/>
    <property type="match status" value="3"/>
</dbReference>
<comment type="subcellular location">
    <subcellularLocation>
        <location evidence="1">Nucleus</location>
    </subcellularLocation>
</comment>
<keyword evidence="4 7" id="KW-0863">Zinc-finger</keyword>
<dbReference type="InterPro" id="IPR048420">
    <property type="entry name" value="Zap1-like_Znf1"/>
</dbReference>
<evidence type="ECO:0000313" key="11">
    <source>
        <dbReference type="Proteomes" id="UP000001861"/>
    </source>
</evidence>
<name>D6RQZ8_COPC7</name>
<keyword evidence="6" id="KW-0539">Nucleus</keyword>
<dbReference type="FunFam" id="3.30.160.60:FF:000201">
    <property type="entry name" value="C2H2 finger domain protein (Gli3)"/>
    <property type="match status" value="1"/>
</dbReference>
<dbReference type="OMA" id="CQWEECG"/>
<gene>
    <name evidence="10" type="ORF">CC1G_15795</name>
</gene>
<feature type="compositionally biased region" description="Low complexity" evidence="8">
    <location>
        <begin position="159"/>
        <end position="172"/>
    </location>
</feature>
<dbReference type="SUPFAM" id="SSF57667">
    <property type="entry name" value="beta-beta-alpha zinc fingers"/>
    <property type="match status" value="2"/>
</dbReference>
<dbReference type="eggNOG" id="KOG1721">
    <property type="taxonomic scope" value="Eukaryota"/>
</dbReference>
<dbReference type="PANTHER" id="PTHR45718:SF4">
    <property type="entry name" value="TRANSCRIPTIONAL ACTIVATOR CUBITUS INTERRUPTUS"/>
    <property type="match status" value="1"/>
</dbReference>
<comment type="caution">
    <text evidence="10">The sequence shown here is derived from an EMBL/GenBank/DDBJ whole genome shotgun (WGS) entry which is preliminary data.</text>
</comment>
<dbReference type="EMBL" id="AACS02000013">
    <property type="protein sequence ID" value="EFI26581.1"/>
    <property type="molecule type" value="Genomic_DNA"/>
</dbReference>
<evidence type="ECO:0000256" key="4">
    <source>
        <dbReference type="ARBA" id="ARBA00022771"/>
    </source>
</evidence>
<evidence type="ECO:0000256" key="6">
    <source>
        <dbReference type="ARBA" id="ARBA00023242"/>
    </source>
</evidence>
<dbReference type="GeneID" id="9380168"/>
<keyword evidence="2" id="KW-0479">Metal-binding</keyword>
<dbReference type="GO" id="GO:0000978">
    <property type="term" value="F:RNA polymerase II cis-regulatory region sequence-specific DNA binding"/>
    <property type="evidence" value="ECO:0007669"/>
    <property type="project" value="TreeGrafter"/>
</dbReference>
<feature type="domain" description="C2H2-type" evidence="9">
    <location>
        <begin position="68"/>
        <end position="100"/>
    </location>
</feature>
<dbReference type="RefSeq" id="XP_002910075.1">
    <property type="nucleotide sequence ID" value="XM_002910029.1"/>
</dbReference>
<dbReference type="InterPro" id="IPR043359">
    <property type="entry name" value="GLI-like"/>
</dbReference>
<evidence type="ECO:0000256" key="1">
    <source>
        <dbReference type="ARBA" id="ARBA00004123"/>
    </source>
</evidence>
<keyword evidence="11" id="KW-1185">Reference proteome</keyword>
<keyword evidence="3" id="KW-0677">Repeat</keyword>
<dbReference type="Pfam" id="PF23561">
    <property type="entry name" value="zf-C2H2_15"/>
    <property type="match status" value="1"/>
</dbReference>
<dbReference type="InParanoid" id="D6RQZ8"/>
<sequence length="399" mass="44319">MTSPPPPEGPSQPLEGPSRAQTPARTEEISIDEATPCEWDDCGKPFTDLTALVDHIHNDHVNNQKSGYTCEWADCPRKSMPQTSRFALVSHLRSHTGEKPFICSLPECDKSFTRSDALAKHMRQQHNISPPLPGRGGPRKRKRNQPGDDAVSVDGGGTPSSTGGPSTANTGTFNTFKIEPTIIMHKPPLPEDEVPTPFVEAPPPASTRTRRQHQLHHQQQQQQRQEAEQMNNYRTMVINNGGVSFMRQSPIVLDDDVEEMISPSELPPHLQQHYNPETGLVLGRSPAMVMYLLMKARYSYVVEQHEGLLAELSVLTEEMVKEKELKEGALDVFLRKQYGDEADKLIKPPPPRYEQPRHEALTSPGEGRTVYNFGPPANGQRSYGPPLAPPSANGYMGHP</sequence>
<dbReference type="FunFam" id="3.30.160.60:FF:000031">
    <property type="entry name" value="GLI family zinc finger 3"/>
    <property type="match status" value="1"/>
</dbReference>
<dbReference type="AlphaFoldDB" id="D6RQZ8"/>
<feature type="region of interest" description="Disordered" evidence="8">
    <location>
        <begin position="186"/>
        <end position="228"/>
    </location>
</feature>
<organism evidence="10 11">
    <name type="scientific">Coprinopsis cinerea (strain Okayama-7 / 130 / ATCC MYA-4618 / FGSC 9003)</name>
    <name type="common">Inky cap fungus</name>
    <name type="synonym">Hormographiella aspergillata</name>
    <dbReference type="NCBI Taxonomy" id="240176"/>
    <lineage>
        <taxon>Eukaryota</taxon>
        <taxon>Fungi</taxon>
        <taxon>Dikarya</taxon>
        <taxon>Basidiomycota</taxon>
        <taxon>Agaricomycotina</taxon>
        <taxon>Agaricomycetes</taxon>
        <taxon>Agaricomycetidae</taxon>
        <taxon>Agaricales</taxon>
        <taxon>Agaricineae</taxon>
        <taxon>Psathyrellaceae</taxon>
        <taxon>Coprinopsis</taxon>
    </lineage>
</organism>
<dbReference type="GO" id="GO:0008270">
    <property type="term" value="F:zinc ion binding"/>
    <property type="evidence" value="ECO:0007669"/>
    <property type="project" value="UniProtKB-KW"/>
</dbReference>
<dbReference type="PROSITE" id="PS00028">
    <property type="entry name" value="ZINC_FINGER_C2H2_1"/>
    <property type="match status" value="2"/>
</dbReference>
<dbReference type="SMART" id="SM00355">
    <property type="entry name" value="ZnF_C2H2"/>
    <property type="match status" value="3"/>
</dbReference>
<dbReference type="GO" id="GO:0005634">
    <property type="term" value="C:nucleus"/>
    <property type="evidence" value="ECO:0007669"/>
    <property type="project" value="UniProtKB-SubCell"/>
</dbReference>
<proteinExistence type="predicted"/>
<dbReference type="HOGENOM" id="CLU_046889_0_1_1"/>
<dbReference type="KEGG" id="cci:CC1G_15795"/>
<dbReference type="InterPro" id="IPR013087">
    <property type="entry name" value="Znf_C2H2_type"/>
</dbReference>
<feature type="domain" description="C2H2-type" evidence="9">
    <location>
        <begin position="101"/>
        <end position="131"/>
    </location>
</feature>
<protein>
    <recommendedName>
        <fullName evidence="9">C2H2-type domain-containing protein</fullName>
    </recommendedName>
</protein>
<dbReference type="InterPro" id="IPR036236">
    <property type="entry name" value="Znf_C2H2_sf"/>
</dbReference>
<evidence type="ECO:0000313" key="10">
    <source>
        <dbReference type="EMBL" id="EFI26581.1"/>
    </source>
</evidence>
<feature type="compositionally biased region" description="Pro residues" evidence="8">
    <location>
        <begin position="1"/>
        <end position="10"/>
    </location>
</feature>
<feature type="region of interest" description="Disordered" evidence="8">
    <location>
        <begin position="119"/>
        <end position="173"/>
    </location>
</feature>
<feature type="region of interest" description="Disordered" evidence="8">
    <location>
        <begin position="1"/>
        <end position="34"/>
    </location>
</feature>
<dbReference type="Proteomes" id="UP000001861">
    <property type="component" value="Unassembled WGS sequence"/>
</dbReference>
<dbReference type="Pfam" id="PF00096">
    <property type="entry name" value="zf-C2H2"/>
    <property type="match status" value="1"/>
</dbReference>
<feature type="domain" description="C2H2-type" evidence="9">
    <location>
        <begin position="35"/>
        <end position="65"/>
    </location>
</feature>
<dbReference type="Pfam" id="PF21816">
    <property type="entry name" value="Zap1_zf1"/>
    <property type="match status" value="1"/>
</dbReference>
<dbReference type="STRING" id="240176.D6RQZ8"/>
<dbReference type="InterPro" id="IPR056436">
    <property type="entry name" value="Znf-C2H2_ZIC1-5/GLI1-3-like"/>
</dbReference>
<accession>D6RQZ8</accession>
<evidence type="ECO:0000256" key="7">
    <source>
        <dbReference type="PROSITE-ProRule" id="PRU00042"/>
    </source>
</evidence>
<dbReference type="VEuPathDB" id="FungiDB:CC1G_15795"/>
<evidence type="ECO:0000259" key="9">
    <source>
        <dbReference type="PROSITE" id="PS50157"/>
    </source>
</evidence>
<keyword evidence="5" id="KW-0862">Zinc</keyword>
<dbReference type="OrthoDB" id="3437960at2759"/>
<evidence type="ECO:0000256" key="5">
    <source>
        <dbReference type="ARBA" id="ARBA00022833"/>
    </source>
</evidence>
<reference evidence="10 11" key="1">
    <citation type="journal article" date="2010" name="Proc. Natl. Acad. Sci. U.S.A.">
        <title>Insights into evolution of multicellular fungi from the assembled chromosomes of the mushroom Coprinopsis cinerea (Coprinus cinereus).</title>
        <authorList>
            <person name="Stajich J.E."/>
            <person name="Wilke S.K."/>
            <person name="Ahren D."/>
            <person name="Au C.H."/>
            <person name="Birren B.W."/>
            <person name="Borodovsky M."/>
            <person name="Burns C."/>
            <person name="Canback B."/>
            <person name="Casselton L.A."/>
            <person name="Cheng C.K."/>
            <person name="Deng J."/>
            <person name="Dietrich F.S."/>
            <person name="Fargo D.C."/>
            <person name="Farman M.L."/>
            <person name="Gathman A.C."/>
            <person name="Goldberg J."/>
            <person name="Guigo R."/>
            <person name="Hoegger P.J."/>
            <person name="Hooker J.B."/>
            <person name="Huggins A."/>
            <person name="James T.Y."/>
            <person name="Kamada T."/>
            <person name="Kilaru S."/>
            <person name="Kodira C."/>
            <person name="Kues U."/>
            <person name="Kupfer D."/>
            <person name="Kwan H.S."/>
            <person name="Lomsadze A."/>
            <person name="Li W."/>
            <person name="Lilly W.W."/>
            <person name="Ma L.J."/>
            <person name="Mackey A.J."/>
            <person name="Manning G."/>
            <person name="Martin F."/>
            <person name="Muraguchi H."/>
            <person name="Natvig D.O."/>
            <person name="Palmerini H."/>
            <person name="Ramesh M.A."/>
            <person name="Rehmeyer C.J."/>
            <person name="Roe B.A."/>
            <person name="Shenoy N."/>
            <person name="Stanke M."/>
            <person name="Ter-Hovhannisyan V."/>
            <person name="Tunlid A."/>
            <person name="Velagapudi R."/>
            <person name="Vision T.J."/>
            <person name="Zeng Q."/>
            <person name="Zolan M.E."/>
            <person name="Pukkila P.J."/>
        </authorList>
    </citation>
    <scope>NUCLEOTIDE SEQUENCE [LARGE SCALE GENOMIC DNA]</scope>
    <source>
        <strain evidence="11">Okayama-7 / 130 / ATCC MYA-4618 / FGSC 9003</strain>
    </source>
</reference>
<evidence type="ECO:0000256" key="3">
    <source>
        <dbReference type="ARBA" id="ARBA00022737"/>
    </source>
</evidence>